<evidence type="ECO:0000313" key="1">
    <source>
        <dbReference type="EMBL" id="AOZ09911.1"/>
    </source>
</evidence>
<keyword evidence="2" id="KW-1185">Reference proteome</keyword>
<gene>
    <name evidence="1" type="ORF">BKK80_29960</name>
</gene>
<evidence type="ECO:0000313" key="2">
    <source>
        <dbReference type="Proteomes" id="UP000177515"/>
    </source>
</evidence>
<accession>A0ABM6FDS6</accession>
<protein>
    <submittedName>
        <fullName evidence="1">Uncharacterized protein</fullName>
    </submittedName>
</protein>
<dbReference type="EMBL" id="CP017755">
    <property type="protein sequence ID" value="AOZ09911.1"/>
    <property type="molecule type" value="Genomic_DNA"/>
</dbReference>
<sequence>MPLNALFLMLNPCLARLTLEPGPDLVRPWLRRGPAEGGGAALQLLDRRPGRLEYETFIRQ</sequence>
<dbReference type="Proteomes" id="UP000177515">
    <property type="component" value="Chromosome 2"/>
</dbReference>
<reference evidence="1 2" key="1">
    <citation type="submission" date="2016-10" db="EMBL/GenBank/DDBJ databases">
        <title>Complete genome sequences of three Cupriavidus strains isolated from various Malaysian environments.</title>
        <authorList>
            <person name="Abdullah A.A.-A."/>
            <person name="Shafie N.A.H."/>
            <person name="Lau N.S."/>
        </authorList>
    </citation>
    <scope>NUCLEOTIDE SEQUENCE [LARGE SCALE GENOMIC DNA]</scope>
    <source>
        <strain evidence="1 2">USMAA1020</strain>
    </source>
</reference>
<name>A0ABM6FDS6_9BURK</name>
<organism evidence="1 2">
    <name type="scientific">Cupriavidus malaysiensis</name>
    <dbReference type="NCBI Taxonomy" id="367825"/>
    <lineage>
        <taxon>Bacteria</taxon>
        <taxon>Pseudomonadati</taxon>
        <taxon>Pseudomonadota</taxon>
        <taxon>Betaproteobacteria</taxon>
        <taxon>Burkholderiales</taxon>
        <taxon>Burkholderiaceae</taxon>
        <taxon>Cupriavidus</taxon>
    </lineage>
</organism>
<proteinExistence type="predicted"/>
<dbReference type="RefSeq" id="WP_071038626.1">
    <property type="nucleotide sequence ID" value="NZ_CP017755.1"/>
</dbReference>